<keyword evidence="5" id="KW-0653">Protein transport</keyword>
<dbReference type="PRINTS" id="PR01506">
    <property type="entry name" value="TATBPROTEIN"/>
</dbReference>
<feature type="transmembrane region" description="Helical" evidence="10">
    <location>
        <begin position="12"/>
        <end position="29"/>
    </location>
</feature>
<reference evidence="11" key="1">
    <citation type="journal article" date="2015" name="Proc. Natl. Acad. Sci. U.S.A.">
        <title>Networks of energetic and metabolic interactions define dynamics in microbial communities.</title>
        <authorList>
            <person name="Embree M."/>
            <person name="Liu J.K."/>
            <person name="Al-Bassam M.M."/>
            <person name="Zengler K."/>
        </authorList>
    </citation>
    <scope>NUCLEOTIDE SEQUENCE</scope>
</reference>
<evidence type="ECO:0000256" key="4">
    <source>
        <dbReference type="ARBA" id="ARBA00022692"/>
    </source>
</evidence>
<dbReference type="PANTHER" id="PTHR42982">
    <property type="entry name" value="SEC-INDEPENDENT PROTEIN TRANSLOCASE PROTEIN TATA"/>
    <property type="match status" value="1"/>
</dbReference>
<accession>A0A0W8E7G0</accession>
<evidence type="ECO:0000313" key="11">
    <source>
        <dbReference type="EMBL" id="KUG04565.1"/>
    </source>
</evidence>
<dbReference type="InterPro" id="IPR003369">
    <property type="entry name" value="TatA/B/E"/>
</dbReference>
<evidence type="ECO:0000256" key="9">
    <source>
        <dbReference type="SAM" id="MobiDB-lite"/>
    </source>
</evidence>
<evidence type="ECO:0000256" key="7">
    <source>
        <dbReference type="ARBA" id="ARBA00023010"/>
    </source>
</evidence>
<organism evidence="11">
    <name type="scientific">hydrocarbon metagenome</name>
    <dbReference type="NCBI Taxonomy" id="938273"/>
    <lineage>
        <taxon>unclassified sequences</taxon>
        <taxon>metagenomes</taxon>
        <taxon>ecological metagenomes</taxon>
    </lineage>
</organism>
<dbReference type="HAMAP" id="MF_00236">
    <property type="entry name" value="TatA_E"/>
    <property type="match status" value="1"/>
</dbReference>
<keyword evidence="4 10" id="KW-0812">Transmembrane</keyword>
<name>A0A0W8E7G0_9ZZZZ</name>
<dbReference type="Gene3D" id="1.20.5.3310">
    <property type="match status" value="1"/>
</dbReference>
<keyword evidence="7" id="KW-0811">Translocation</keyword>
<evidence type="ECO:0000256" key="3">
    <source>
        <dbReference type="ARBA" id="ARBA00022475"/>
    </source>
</evidence>
<evidence type="ECO:0000256" key="1">
    <source>
        <dbReference type="ARBA" id="ARBA00004162"/>
    </source>
</evidence>
<dbReference type="GO" id="GO:0005886">
    <property type="term" value="C:plasma membrane"/>
    <property type="evidence" value="ECO:0007669"/>
    <property type="project" value="UniProtKB-SubCell"/>
</dbReference>
<evidence type="ECO:0000256" key="6">
    <source>
        <dbReference type="ARBA" id="ARBA00022989"/>
    </source>
</evidence>
<dbReference type="InterPro" id="IPR006312">
    <property type="entry name" value="TatA/E"/>
</dbReference>
<gene>
    <name evidence="11" type="ORF">ASZ90_018057</name>
</gene>
<evidence type="ECO:0000256" key="2">
    <source>
        <dbReference type="ARBA" id="ARBA00022448"/>
    </source>
</evidence>
<protein>
    <submittedName>
        <fullName evidence="11">Twin-arginine translocation protein tata</fullName>
    </submittedName>
</protein>
<dbReference type="AlphaFoldDB" id="A0A0W8E7G0"/>
<dbReference type="GO" id="GO:0043953">
    <property type="term" value="P:protein transport by the Tat complex"/>
    <property type="evidence" value="ECO:0007669"/>
    <property type="project" value="InterPro"/>
</dbReference>
<comment type="caution">
    <text evidence="11">The sequence shown here is derived from an EMBL/GenBank/DDBJ whole genome shotgun (WGS) entry which is preliminary data.</text>
</comment>
<dbReference type="NCBIfam" id="TIGR01411">
    <property type="entry name" value="tatAE"/>
    <property type="match status" value="1"/>
</dbReference>
<evidence type="ECO:0000256" key="10">
    <source>
        <dbReference type="SAM" id="Phobius"/>
    </source>
</evidence>
<dbReference type="Pfam" id="PF02416">
    <property type="entry name" value="TatA_B_E"/>
    <property type="match status" value="1"/>
</dbReference>
<feature type="region of interest" description="Disordered" evidence="9">
    <location>
        <begin position="79"/>
        <end position="99"/>
    </location>
</feature>
<evidence type="ECO:0000256" key="5">
    <source>
        <dbReference type="ARBA" id="ARBA00022927"/>
    </source>
</evidence>
<dbReference type="EMBL" id="LNQE01001845">
    <property type="protein sequence ID" value="KUG04565.1"/>
    <property type="molecule type" value="Genomic_DNA"/>
</dbReference>
<keyword evidence="6 10" id="KW-1133">Transmembrane helix</keyword>
<keyword evidence="8 10" id="KW-0472">Membrane</keyword>
<evidence type="ECO:0000256" key="8">
    <source>
        <dbReference type="ARBA" id="ARBA00023136"/>
    </source>
</evidence>
<comment type="subcellular location">
    <subcellularLocation>
        <location evidence="1">Cell membrane</location>
        <topology evidence="1">Single-pass membrane protein</topology>
    </subcellularLocation>
</comment>
<sequence>MFGFIGNIGPWELIFILLVALIVVGPGKLPEVAKGIGKATREFKKATSGVQKEINDVMKFDDDKPTPIKKEKEPIVNTKQEDVAEKAEITEKAEEKKEE</sequence>
<keyword evidence="3" id="KW-1003">Cell membrane</keyword>
<keyword evidence="2" id="KW-0813">Transport</keyword>
<proteinExistence type="inferred from homology"/>
<dbReference type="PANTHER" id="PTHR42982:SF1">
    <property type="entry name" value="SEC-INDEPENDENT PROTEIN TRANSLOCASE PROTEIN TATA"/>
    <property type="match status" value="1"/>
</dbReference>